<dbReference type="Proteomes" id="UP001145087">
    <property type="component" value="Unassembled WGS sequence"/>
</dbReference>
<sequence length="258" mass="29681">MKQIKIKYYPVGWLKLAFSAKGAIPESWDETTPKQIVALGCAANNSIGDVAFIAALTGIRKWVIKRLDNYQRFQLSEQLGFLSTSTLHNTFVIKQVTVGLVKYYAPKPKLKGMSFGQFIFVDSLFGSYQHEQSADELHRFLAALLLRNRKQFTEDCIEQNAPVMAKLKPDVKEALVINYLLVKKWLVKSYPLVFPEPEETPESKKQEPPTYDPMAWAKIFENLRGDDLAHEEKYSNLPVHTALRYITQRIKENIKRKK</sequence>
<protein>
    <submittedName>
        <fullName evidence="1">Uncharacterized protein</fullName>
    </submittedName>
</protein>
<proteinExistence type="predicted"/>
<dbReference type="RefSeq" id="WP_343332489.1">
    <property type="nucleotide sequence ID" value="NZ_JAPOHD010000013.1"/>
</dbReference>
<evidence type="ECO:0000313" key="1">
    <source>
        <dbReference type="EMBL" id="MCY1720155.1"/>
    </source>
</evidence>
<name>A0A9X3FC31_9BACT</name>
<dbReference type="EMBL" id="JAPOHD010000013">
    <property type="protein sequence ID" value="MCY1720155.1"/>
    <property type="molecule type" value="Genomic_DNA"/>
</dbReference>
<dbReference type="AlphaFoldDB" id="A0A9X3FC31"/>
<organism evidence="1 2">
    <name type="scientific">Draconibacterium aestuarii</name>
    <dbReference type="NCBI Taxonomy" id="2998507"/>
    <lineage>
        <taxon>Bacteria</taxon>
        <taxon>Pseudomonadati</taxon>
        <taxon>Bacteroidota</taxon>
        <taxon>Bacteroidia</taxon>
        <taxon>Marinilabiliales</taxon>
        <taxon>Prolixibacteraceae</taxon>
        <taxon>Draconibacterium</taxon>
    </lineage>
</organism>
<evidence type="ECO:0000313" key="2">
    <source>
        <dbReference type="Proteomes" id="UP001145087"/>
    </source>
</evidence>
<reference evidence="1" key="1">
    <citation type="submission" date="2022-11" db="EMBL/GenBank/DDBJ databases">
        <title>Marilongibacter aestuarii gen. nov., sp. nov., isolated from tidal flat sediment.</title>
        <authorList>
            <person name="Jiayan W."/>
        </authorList>
    </citation>
    <scope>NUCLEOTIDE SEQUENCE</scope>
    <source>
        <strain evidence="1">Z1-6</strain>
    </source>
</reference>
<accession>A0A9X3FC31</accession>
<comment type="caution">
    <text evidence="1">The sequence shown here is derived from an EMBL/GenBank/DDBJ whole genome shotgun (WGS) entry which is preliminary data.</text>
</comment>
<gene>
    <name evidence="1" type="ORF">OU798_07365</name>
</gene>
<keyword evidence="2" id="KW-1185">Reference proteome</keyword>